<dbReference type="Proteomes" id="UP001490365">
    <property type="component" value="Unassembled WGS sequence"/>
</dbReference>
<dbReference type="InterPro" id="IPR020846">
    <property type="entry name" value="MFS_dom"/>
</dbReference>
<comment type="subcellular location">
    <subcellularLocation>
        <location evidence="1">Cell membrane</location>
        <topology evidence="1">Multi-pass membrane protein</topology>
    </subcellularLocation>
</comment>
<feature type="transmembrane region" description="Helical" evidence="5">
    <location>
        <begin position="408"/>
        <end position="429"/>
    </location>
</feature>
<sequence>MNQQRINDDSALPTGRMPRPVMFVIVLCALVALLDGFDTQAISLAAPDIGAAWQQAPSVFGTVFGIGLFGGLVGAALAGVVSDRVGRRPLVLAGVLEFAVLTLLTPALATSIGSLEVLRLFTGLGLGAAVPGIIAITSEYTPVKSRASVVGLMWCGFPMGAVIGGVLASWLIPDHGWQSMFYVGGVVPLLVLVLLWFRLPESARFLQVRGDTAAAAGILARLGVPAEESGPRAGTGPARSPVADLFRQGRAATTLLLWLASFLALLMAYFLTTWLPTLATGAGMRNALLAVSTLNLGGVIGCVLIGRLADRYDAIRVIAGAYVLGAIAVALIGRTGTSGTTLLVATFVGGLFAVGAQLCSVALGATLYETRLRATGVGWGIGAGRIGGILGPTTGGALIAAGVTVPTLFLLAGAAAAATGLVLFVLGLVRRHADGRAPAPASLDNRVVTS</sequence>
<protein>
    <submittedName>
        <fullName evidence="7">MFS transporter</fullName>
    </submittedName>
</protein>
<feature type="transmembrane region" description="Helical" evidence="5">
    <location>
        <begin position="317"/>
        <end position="336"/>
    </location>
</feature>
<feature type="transmembrane region" description="Helical" evidence="5">
    <location>
        <begin position="118"/>
        <end position="137"/>
    </location>
</feature>
<evidence type="ECO:0000256" key="2">
    <source>
        <dbReference type="ARBA" id="ARBA00022692"/>
    </source>
</evidence>
<feature type="transmembrane region" description="Helical" evidence="5">
    <location>
        <begin position="255"/>
        <end position="275"/>
    </location>
</feature>
<keyword evidence="3 5" id="KW-1133">Transmembrane helix</keyword>
<reference evidence="7 8" key="1">
    <citation type="submission" date="2024-06" db="EMBL/GenBank/DDBJ databases">
        <title>The Natural Products Discovery Center: Release of the First 8490 Sequenced Strains for Exploring Actinobacteria Biosynthetic Diversity.</title>
        <authorList>
            <person name="Kalkreuter E."/>
            <person name="Kautsar S.A."/>
            <person name="Yang D."/>
            <person name="Bader C.D."/>
            <person name="Teijaro C.N."/>
            <person name="Fluegel L."/>
            <person name="Davis C.M."/>
            <person name="Simpson J.R."/>
            <person name="Lauterbach L."/>
            <person name="Steele A.D."/>
            <person name="Gui C."/>
            <person name="Meng S."/>
            <person name="Li G."/>
            <person name="Viehrig K."/>
            <person name="Ye F."/>
            <person name="Su P."/>
            <person name="Kiefer A.F."/>
            <person name="Nichols A."/>
            <person name="Cepeda A.J."/>
            <person name="Yan W."/>
            <person name="Fan B."/>
            <person name="Jiang Y."/>
            <person name="Adhikari A."/>
            <person name="Zheng C.-J."/>
            <person name="Schuster L."/>
            <person name="Cowan T.M."/>
            <person name="Smanski M.J."/>
            <person name="Chevrette M.G."/>
            <person name="De Carvalho L.P.S."/>
            <person name="Shen B."/>
        </authorList>
    </citation>
    <scope>NUCLEOTIDE SEQUENCE [LARGE SCALE GENOMIC DNA]</scope>
    <source>
        <strain evidence="7 8">NPDC001694</strain>
    </source>
</reference>
<feature type="transmembrane region" description="Helical" evidence="5">
    <location>
        <begin position="179"/>
        <end position="199"/>
    </location>
</feature>
<evidence type="ECO:0000256" key="1">
    <source>
        <dbReference type="ARBA" id="ARBA00004651"/>
    </source>
</evidence>
<organism evidence="7 8">
    <name type="scientific">Streptomyces sp. 900105755</name>
    <dbReference type="NCBI Taxonomy" id="3154389"/>
    <lineage>
        <taxon>Bacteria</taxon>
        <taxon>Bacillati</taxon>
        <taxon>Actinomycetota</taxon>
        <taxon>Actinomycetes</taxon>
        <taxon>Kitasatosporales</taxon>
        <taxon>Streptomycetaceae</taxon>
        <taxon>Streptomyces</taxon>
    </lineage>
</organism>
<dbReference type="InterPro" id="IPR005829">
    <property type="entry name" value="Sugar_transporter_CS"/>
</dbReference>
<gene>
    <name evidence="7" type="ORF">ABT211_01465</name>
</gene>
<dbReference type="PROSITE" id="PS00217">
    <property type="entry name" value="SUGAR_TRANSPORT_2"/>
    <property type="match status" value="1"/>
</dbReference>
<dbReference type="InterPro" id="IPR036259">
    <property type="entry name" value="MFS_trans_sf"/>
</dbReference>
<dbReference type="InterPro" id="IPR011701">
    <property type="entry name" value="MFS"/>
</dbReference>
<evidence type="ECO:0000256" key="5">
    <source>
        <dbReference type="SAM" id="Phobius"/>
    </source>
</evidence>
<feature type="transmembrane region" description="Helical" evidence="5">
    <location>
        <begin position="342"/>
        <end position="365"/>
    </location>
</feature>
<accession>A0ABV1T7F1</accession>
<dbReference type="EMBL" id="JBEOZM010000001">
    <property type="protein sequence ID" value="MER6265960.1"/>
    <property type="molecule type" value="Genomic_DNA"/>
</dbReference>
<dbReference type="Pfam" id="PF07690">
    <property type="entry name" value="MFS_1"/>
    <property type="match status" value="1"/>
</dbReference>
<evidence type="ECO:0000259" key="6">
    <source>
        <dbReference type="PROSITE" id="PS50850"/>
    </source>
</evidence>
<dbReference type="RefSeq" id="WP_351954677.1">
    <property type="nucleotide sequence ID" value="NZ_JBEOZM010000001.1"/>
</dbReference>
<evidence type="ECO:0000313" key="8">
    <source>
        <dbReference type="Proteomes" id="UP001490365"/>
    </source>
</evidence>
<keyword evidence="2 5" id="KW-0812">Transmembrane</keyword>
<comment type="caution">
    <text evidence="7">The sequence shown here is derived from an EMBL/GenBank/DDBJ whole genome shotgun (WGS) entry which is preliminary data.</text>
</comment>
<keyword evidence="8" id="KW-1185">Reference proteome</keyword>
<dbReference type="SUPFAM" id="SSF103473">
    <property type="entry name" value="MFS general substrate transporter"/>
    <property type="match status" value="1"/>
</dbReference>
<feature type="transmembrane region" description="Helical" evidence="5">
    <location>
        <begin position="377"/>
        <end position="402"/>
    </location>
</feature>
<dbReference type="PROSITE" id="PS50850">
    <property type="entry name" value="MFS"/>
    <property type="match status" value="1"/>
</dbReference>
<name>A0ABV1T7F1_9ACTN</name>
<evidence type="ECO:0000256" key="4">
    <source>
        <dbReference type="ARBA" id="ARBA00023136"/>
    </source>
</evidence>
<dbReference type="Gene3D" id="1.20.1250.20">
    <property type="entry name" value="MFS general substrate transporter like domains"/>
    <property type="match status" value="1"/>
</dbReference>
<feature type="transmembrane region" description="Helical" evidence="5">
    <location>
        <begin position="90"/>
        <end position="112"/>
    </location>
</feature>
<proteinExistence type="predicted"/>
<dbReference type="PANTHER" id="PTHR23508">
    <property type="entry name" value="CARBOXYLIC ACID TRANSPORTER PROTEIN HOMOLOG"/>
    <property type="match status" value="1"/>
</dbReference>
<feature type="transmembrane region" description="Helical" evidence="5">
    <location>
        <begin position="287"/>
        <end position="305"/>
    </location>
</feature>
<evidence type="ECO:0000256" key="3">
    <source>
        <dbReference type="ARBA" id="ARBA00022989"/>
    </source>
</evidence>
<dbReference type="PANTHER" id="PTHR23508:SF10">
    <property type="entry name" value="CARBOXYLIC ACID TRANSPORTER PROTEIN HOMOLOG"/>
    <property type="match status" value="1"/>
</dbReference>
<evidence type="ECO:0000313" key="7">
    <source>
        <dbReference type="EMBL" id="MER6265960.1"/>
    </source>
</evidence>
<feature type="transmembrane region" description="Helical" evidence="5">
    <location>
        <begin position="149"/>
        <end position="173"/>
    </location>
</feature>
<feature type="domain" description="Major facilitator superfamily (MFS) profile" evidence="6">
    <location>
        <begin position="24"/>
        <end position="430"/>
    </location>
</feature>
<keyword evidence="4 5" id="KW-0472">Membrane</keyword>
<feature type="transmembrane region" description="Helical" evidence="5">
    <location>
        <begin position="55"/>
        <end position="78"/>
    </location>
</feature>
<dbReference type="PROSITE" id="PS00216">
    <property type="entry name" value="SUGAR_TRANSPORT_1"/>
    <property type="match status" value="1"/>
</dbReference>